<keyword evidence="4" id="KW-1185">Reference proteome</keyword>
<gene>
    <name evidence="2" type="ORF">SS50377_16517</name>
    <name evidence="3" type="ORF">SS50377_27097</name>
</gene>
<organism evidence="2">
    <name type="scientific">Spironucleus salmonicida</name>
    <dbReference type="NCBI Taxonomy" id="348837"/>
    <lineage>
        <taxon>Eukaryota</taxon>
        <taxon>Metamonada</taxon>
        <taxon>Diplomonadida</taxon>
        <taxon>Hexamitidae</taxon>
        <taxon>Hexamitinae</taxon>
        <taxon>Spironucleus</taxon>
    </lineage>
</organism>
<evidence type="ECO:0000313" key="4">
    <source>
        <dbReference type="Proteomes" id="UP000018208"/>
    </source>
</evidence>
<reference evidence="2 3" key="1">
    <citation type="journal article" date="2014" name="PLoS Genet.">
        <title>The Genome of Spironucleus salmonicida Highlights a Fish Pathogen Adapted to Fluctuating Environments.</title>
        <authorList>
            <person name="Xu F."/>
            <person name="Jerlstrom-Hultqvist J."/>
            <person name="Einarsson E."/>
            <person name="Astvaldsson A."/>
            <person name="Svard S.G."/>
            <person name="Andersson J.O."/>
        </authorList>
    </citation>
    <scope>NUCLEOTIDE SEQUENCE</scope>
    <source>
        <strain evidence="3">ATCC 50377</strain>
    </source>
</reference>
<evidence type="ECO:0000256" key="1">
    <source>
        <dbReference type="SAM" id="MobiDB-lite"/>
    </source>
</evidence>
<evidence type="ECO:0000313" key="3">
    <source>
        <dbReference type="EMBL" id="KAH0570807.1"/>
    </source>
</evidence>
<accession>V6LJA3</accession>
<sequence>MITRGVLSLPSLAPLKALWEARKFAEVIAYIDVNCASETAEVIAHLKKVESDAKNEIASANLDATNTSAQKQAGALLGTMDLFAQMEVNKQKEKEKQEAKRAARKAKEDAEQKAKGDEGEEVYEYEDEESAEGDVE</sequence>
<name>V6LJA3_9EUKA</name>
<reference evidence="3" key="2">
    <citation type="submission" date="2020-12" db="EMBL/GenBank/DDBJ databases">
        <title>New Spironucleus salmonicida genome in near-complete chromosomes.</title>
        <authorList>
            <person name="Xu F."/>
            <person name="Kurt Z."/>
            <person name="Jimenez-Gonzalez A."/>
            <person name="Astvaldsson A."/>
            <person name="Andersson J.O."/>
            <person name="Svard S.G."/>
        </authorList>
    </citation>
    <scope>NUCLEOTIDE SEQUENCE</scope>
    <source>
        <strain evidence="3">ATCC 50377</strain>
    </source>
</reference>
<proteinExistence type="predicted"/>
<evidence type="ECO:0000313" key="2">
    <source>
        <dbReference type="EMBL" id="EST43776.1"/>
    </source>
</evidence>
<feature type="compositionally biased region" description="Acidic residues" evidence="1">
    <location>
        <begin position="118"/>
        <end position="136"/>
    </location>
</feature>
<protein>
    <submittedName>
        <fullName evidence="2">Uncharacterized protein</fullName>
    </submittedName>
</protein>
<dbReference type="AlphaFoldDB" id="V6LJA3"/>
<dbReference type="EMBL" id="AUWU02000007">
    <property type="protein sequence ID" value="KAH0570807.1"/>
    <property type="molecule type" value="Genomic_DNA"/>
</dbReference>
<dbReference type="VEuPathDB" id="GiardiaDB:SS50377_27097"/>
<feature type="region of interest" description="Disordered" evidence="1">
    <location>
        <begin position="89"/>
        <end position="136"/>
    </location>
</feature>
<dbReference type="EMBL" id="KI546134">
    <property type="protein sequence ID" value="EST43776.1"/>
    <property type="molecule type" value="Genomic_DNA"/>
</dbReference>
<feature type="compositionally biased region" description="Basic and acidic residues" evidence="1">
    <location>
        <begin position="89"/>
        <end position="117"/>
    </location>
</feature>
<dbReference type="Proteomes" id="UP000018208">
    <property type="component" value="Unassembled WGS sequence"/>
</dbReference>